<gene>
    <name evidence="1" type="ORF">TTAC_LOCUS4954</name>
</gene>
<evidence type="ECO:0000313" key="3">
    <source>
        <dbReference type="WBParaSite" id="TTAC_0000496901-mRNA-1"/>
    </source>
</evidence>
<evidence type="ECO:0000313" key="2">
    <source>
        <dbReference type="Proteomes" id="UP000274429"/>
    </source>
</evidence>
<dbReference type="EMBL" id="UYWX01005761">
    <property type="protein sequence ID" value="VDM25944.1"/>
    <property type="molecule type" value="Genomic_DNA"/>
</dbReference>
<reference evidence="3" key="1">
    <citation type="submission" date="2017-02" db="UniProtKB">
        <authorList>
            <consortium name="WormBaseParasite"/>
        </authorList>
    </citation>
    <scope>IDENTIFICATION</scope>
</reference>
<dbReference type="OrthoDB" id="337038at2759"/>
<keyword evidence="2" id="KW-1185">Reference proteome</keyword>
<dbReference type="InterPro" id="IPR035940">
    <property type="entry name" value="CAP_sf"/>
</dbReference>
<dbReference type="SUPFAM" id="SSF55797">
    <property type="entry name" value="PR-1-like"/>
    <property type="match status" value="1"/>
</dbReference>
<sequence>MYGEGHFTQCVWSDTRRAGFGYAKAREGDLAIVVGQYRPPGNYCGEFFAKVPPPLSGETWVPSVKELSAK</sequence>
<accession>A0A0R3WW29</accession>
<organism evidence="3">
    <name type="scientific">Hydatigena taeniaeformis</name>
    <name type="common">Feline tapeworm</name>
    <name type="synonym">Taenia taeniaeformis</name>
    <dbReference type="NCBI Taxonomy" id="6205"/>
    <lineage>
        <taxon>Eukaryota</taxon>
        <taxon>Metazoa</taxon>
        <taxon>Spiralia</taxon>
        <taxon>Lophotrochozoa</taxon>
        <taxon>Platyhelminthes</taxon>
        <taxon>Cestoda</taxon>
        <taxon>Eucestoda</taxon>
        <taxon>Cyclophyllidea</taxon>
        <taxon>Taeniidae</taxon>
        <taxon>Hydatigera</taxon>
    </lineage>
</organism>
<dbReference type="Proteomes" id="UP000274429">
    <property type="component" value="Unassembled WGS sequence"/>
</dbReference>
<reference evidence="1 2" key="2">
    <citation type="submission" date="2018-11" db="EMBL/GenBank/DDBJ databases">
        <authorList>
            <consortium name="Pathogen Informatics"/>
        </authorList>
    </citation>
    <scope>NUCLEOTIDE SEQUENCE [LARGE SCALE GENOMIC DNA]</scope>
</reference>
<dbReference type="AlphaFoldDB" id="A0A0R3WW29"/>
<protein>
    <submittedName>
        <fullName evidence="3">SCP domain-containing protein</fullName>
    </submittedName>
</protein>
<dbReference type="Gene3D" id="3.40.33.10">
    <property type="entry name" value="CAP"/>
    <property type="match status" value="1"/>
</dbReference>
<evidence type="ECO:0000313" key="1">
    <source>
        <dbReference type="EMBL" id="VDM25944.1"/>
    </source>
</evidence>
<dbReference type="WBParaSite" id="TTAC_0000496901-mRNA-1">
    <property type="protein sequence ID" value="TTAC_0000496901-mRNA-1"/>
    <property type="gene ID" value="TTAC_0000496901"/>
</dbReference>
<name>A0A0R3WW29_HYDTA</name>
<proteinExistence type="predicted"/>